<proteinExistence type="predicted"/>
<name>A0ABW2JRZ3_9ACTN</name>
<dbReference type="Proteomes" id="UP001596523">
    <property type="component" value="Unassembled WGS sequence"/>
</dbReference>
<feature type="domain" description="TadE-like" evidence="1">
    <location>
        <begin position="12"/>
        <end position="54"/>
    </location>
</feature>
<dbReference type="Pfam" id="PF07811">
    <property type="entry name" value="TadE"/>
    <property type="match status" value="1"/>
</dbReference>
<accession>A0ABW2JRZ3</accession>
<dbReference type="InterPro" id="IPR012495">
    <property type="entry name" value="TadE-like_dom"/>
</dbReference>
<protein>
    <submittedName>
        <fullName evidence="2">TadE/TadG family type IV pilus assembly protein</fullName>
    </submittedName>
</protein>
<dbReference type="EMBL" id="JBHTCF010000018">
    <property type="protein sequence ID" value="MFC7308955.1"/>
    <property type="molecule type" value="Genomic_DNA"/>
</dbReference>
<dbReference type="RefSeq" id="WP_381837422.1">
    <property type="nucleotide sequence ID" value="NZ_JBHTCF010000018.1"/>
</dbReference>
<gene>
    <name evidence="2" type="ORF">ACFQVC_32705</name>
</gene>
<organism evidence="2 3">
    <name type="scientific">Streptomyces monticola</name>
    <dbReference type="NCBI Taxonomy" id="2666263"/>
    <lineage>
        <taxon>Bacteria</taxon>
        <taxon>Bacillati</taxon>
        <taxon>Actinomycetota</taxon>
        <taxon>Actinomycetes</taxon>
        <taxon>Kitasatosporales</taxon>
        <taxon>Streptomycetaceae</taxon>
        <taxon>Streptomyces</taxon>
    </lineage>
</organism>
<comment type="caution">
    <text evidence="2">The sequence shown here is derived from an EMBL/GenBank/DDBJ whole genome shotgun (WGS) entry which is preliminary data.</text>
</comment>
<evidence type="ECO:0000313" key="3">
    <source>
        <dbReference type="Proteomes" id="UP001596523"/>
    </source>
</evidence>
<keyword evidence="3" id="KW-1185">Reference proteome</keyword>
<reference evidence="3" key="1">
    <citation type="journal article" date="2019" name="Int. J. Syst. Evol. Microbiol.">
        <title>The Global Catalogue of Microorganisms (GCM) 10K type strain sequencing project: providing services to taxonomists for standard genome sequencing and annotation.</title>
        <authorList>
            <consortium name="The Broad Institute Genomics Platform"/>
            <consortium name="The Broad Institute Genome Sequencing Center for Infectious Disease"/>
            <person name="Wu L."/>
            <person name="Ma J."/>
        </authorList>
    </citation>
    <scope>NUCLEOTIDE SEQUENCE [LARGE SCALE GENOMIC DNA]</scope>
    <source>
        <strain evidence="3">SYNS20</strain>
    </source>
</reference>
<sequence>MRWPAAGARERGSAPIEAVIVVPLLLAFGLLFLAGARLSFADQKTDAAAQAAARAASLARTPGEGQSAAQQAAAGALASQQQECTDTSVTADTGGLAVPVGQVSQVTVTVACTVPIGDLLLVGGGPGTKTVTSTFTSVVDAYRERG</sequence>
<evidence type="ECO:0000259" key="1">
    <source>
        <dbReference type="Pfam" id="PF07811"/>
    </source>
</evidence>
<evidence type="ECO:0000313" key="2">
    <source>
        <dbReference type="EMBL" id="MFC7308955.1"/>
    </source>
</evidence>